<dbReference type="Proteomes" id="UP001219037">
    <property type="component" value="Chromosome"/>
</dbReference>
<dbReference type="SMART" id="SM00382">
    <property type="entry name" value="AAA"/>
    <property type="match status" value="1"/>
</dbReference>
<dbReference type="PANTHER" id="PTHR24220">
    <property type="entry name" value="IMPORT ATP-BINDING PROTEIN"/>
    <property type="match status" value="1"/>
</dbReference>
<dbReference type="RefSeq" id="WP_278157140.1">
    <property type="nucleotide sequence ID" value="NZ_CP121252.1"/>
</dbReference>
<evidence type="ECO:0000256" key="3">
    <source>
        <dbReference type="ARBA" id="ARBA00022840"/>
    </source>
</evidence>
<evidence type="ECO:0000313" key="5">
    <source>
        <dbReference type="EMBL" id="WFP15963.1"/>
    </source>
</evidence>
<organism evidence="5 6">
    <name type="scientific">Citricoccus muralis</name>
    <dbReference type="NCBI Taxonomy" id="169134"/>
    <lineage>
        <taxon>Bacteria</taxon>
        <taxon>Bacillati</taxon>
        <taxon>Actinomycetota</taxon>
        <taxon>Actinomycetes</taxon>
        <taxon>Micrococcales</taxon>
        <taxon>Micrococcaceae</taxon>
        <taxon>Citricoccus</taxon>
    </lineage>
</organism>
<dbReference type="InterPro" id="IPR003439">
    <property type="entry name" value="ABC_transporter-like_ATP-bd"/>
</dbReference>
<protein>
    <submittedName>
        <fullName evidence="5">ABC transporter ATP-binding protein</fullName>
    </submittedName>
</protein>
<feature type="domain" description="ABC transporter" evidence="4">
    <location>
        <begin position="18"/>
        <end position="242"/>
    </location>
</feature>
<dbReference type="InterPro" id="IPR027417">
    <property type="entry name" value="P-loop_NTPase"/>
</dbReference>
<sequence length="242" mass="25506">MTTPTPGTSPGLRPRQVLQLQDVTKIYGAGATSVAALREVNLTLDAGEFVAVMGPSGSGKSSLLALAGGLDTVTSGEIYVQGTPLSRLSLADRAALRRRSVGYVFQEYNLIPTLTAVENVALPLELDGAPPATARAQALEVLAEMGLEELAERFLDELSGGQQQRVAIARAVVGSRRLILADEPTGALDTVTGEEILALLRRRADAGAAVMLVTHEARHAGWADRVIYLRDGAVVSRSGEPR</sequence>
<dbReference type="InterPro" id="IPR017871">
    <property type="entry name" value="ABC_transporter-like_CS"/>
</dbReference>
<dbReference type="InterPro" id="IPR017911">
    <property type="entry name" value="MacB-like_ATP-bd"/>
</dbReference>
<dbReference type="InterPro" id="IPR015854">
    <property type="entry name" value="ABC_transpr_LolD-like"/>
</dbReference>
<name>A0ABY8H5K5_9MICC</name>
<keyword evidence="2" id="KW-0547">Nucleotide-binding</keyword>
<dbReference type="CDD" id="cd03255">
    <property type="entry name" value="ABC_MJ0796_LolCDE_FtsE"/>
    <property type="match status" value="1"/>
</dbReference>
<evidence type="ECO:0000256" key="1">
    <source>
        <dbReference type="ARBA" id="ARBA00022448"/>
    </source>
</evidence>
<keyword evidence="6" id="KW-1185">Reference proteome</keyword>
<dbReference type="PROSITE" id="PS00211">
    <property type="entry name" value="ABC_TRANSPORTER_1"/>
    <property type="match status" value="1"/>
</dbReference>
<dbReference type="GO" id="GO:0005524">
    <property type="term" value="F:ATP binding"/>
    <property type="evidence" value="ECO:0007669"/>
    <property type="project" value="UniProtKB-KW"/>
</dbReference>
<dbReference type="EMBL" id="CP121252">
    <property type="protein sequence ID" value="WFP15963.1"/>
    <property type="molecule type" value="Genomic_DNA"/>
</dbReference>
<dbReference type="PROSITE" id="PS50893">
    <property type="entry name" value="ABC_TRANSPORTER_2"/>
    <property type="match status" value="1"/>
</dbReference>
<keyword evidence="3 5" id="KW-0067">ATP-binding</keyword>
<dbReference type="InterPro" id="IPR003593">
    <property type="entry name" value="AAA+_ATPase"/>
</dbReference>
<evidence type="ECO:0000313" key="6">
    <source>
        <dbReference type="Proteomes" id="UP001219037"/>
    </source>
</evidence>
<dbReference type="Gene3D" id="3.40.50.300">
    <property type="entry name" value="P-loop containing nucleotide triphosphate hydrolases"/>
    <property type="match status" value="1"/>
</dbReference>
<dbReference type="Pfam" id="PF00005">
    <property type="entry name" value="ABC_tran"/>
    <property type="match status" value="1"/>
</dbReference>
<dbReference type="SUPFAM" id="SSF52540">
    <property type="entry name" value="P-loop containing nucleoside triphosphate hydrolases"/>
    <property type="match status" value="1"/>
</dbReference>
<evidence type="ECO:0000256" key="2">
    <source>
        <dbReference type="ARBA" id="ARBA00022741"/>
    </source>
</evidence>
<gene>
    <name evidence="5" type="ORF">P8192_11245</name>
</gene>
<reference evidence="5 6" key="1">
    <citation type="submission" date="2023-04" db="EMBL/GenBank/DDBJ databases">
        <title>Funneling lignin-derived compounds into biodiesel using alkali-halophilic Citricoccus sp. P2.</title>
        <authorList>
            <person name="Luo C.-B."/>
        </authorList>
    </citation>
    <scope>NUCLEOTIDE SEQUENCE [LARGE SCALE GENOMIC DNA]</scope>
    <source>
        <strain evidence="5 6">P2</strain>
    </source>
</reference>
<keyword evidence="1" id="KW-0813">Transport</keyword>
<proteinExistence type="predicted"/>
<accession>A0ABY8H5K5</accession>
<evidence type="ECO:0000259" key="4">
    <source>
        <dbReference type="PROSITE" id="PS50893"/>
    </source>
</evidence>